<comment type="catalytic activity">
    <reaction evidence="9 10">
        <text>alpha-D-glucose 6-phosphate = beta-D-fructose 6-phosphate</text>
        <dbReference type="Rhea" id="RHEA:11816"/>
        <dbReference type="ChEBI" id="CHEBI:57634"/>
        <dbReference type="ChEBI" id="CHEBI:58225"/>
        <dbReference type="EC" id="5.3.1.9"/>
    </reaction>
</comment>
<dbReference type="NCBIfam" id="NF001211">
    <property type="entry name" value="PRK00179.1"/>
    <property type="match status" value="1"/>
</dbReference>
<dbReference type="FunFam" id="3.40.50.10490:FF:000004">
    <property type="entry name" value="Glucose-6-phosphate isomerase"/>
    <property type="match status" value="1"/>
</dbReference>
<feature type="compositionally biased region" description="Polar residues" evidence="11">
    <location>
        <begin position="678"/>
        <end position="687"/>
    </location>
</feature>
<evidence type="ECO:0000256" key="6">
    <source>
        <dbReference type="ARBA" id="ARBA00023152"/>
    </source>
</evidence>
<dbReference type="Gene3D" id="1.10.1390.10">
    <property type="match status" value="1"/>
</dbReference>
<keyword evidence="12" id="KW-1133">Transmembrane helix</keyword>
<dbReference type="PROSITE" id="PS51463">
    <property type="entry name" value="P_GLUCOSE_ISOMERASE_3"/>
    <property type="match status" value="1"/>
</dbReference>
<dbReference type="PROSITE" id="PS00765">
    <property type="entry name" value="P_GLUCOSE_ISOMERASE_1"/>
    <property type="match status" value="1"/>
</dbReference>
<name>A0A9X0BA62_9EURO</name>
<protein>
    <recommendedName>
        <fullName evidence="4 10">Glucose-6-phosphate isomerase</fullName>
        <ecNumber evidence="3 10">5.3.1.9</ecNumber>
    </recommendedName>
</protein>
<keyword evidence="6 10" id="KW-0324">Glycolysis</keyword>
<evidence type="ECO:0000256" key="3">
    <source>
        <dbReference type="ARBA" id="ARBA00011952"/>
    </source>
</evidence>
<comment type="function">
    <text evidence="8">In the cytoplasm, catalyzes the conversion of glucose-6-phosphate to fructose-6-phosphate, the second step in glycolysis, and the reverse reaction during gluconeogenesis.</text>
</comment>
<evidence type="ECO:0000256" key="9">
    <source>
        <dbReference type="ARBA" id="ARBA00029321"/>
    </source>
</evidence>
<dbReference type="PRINTS" id="PR00662">
    <property type="entry name" value="G6PISOMERASE"/>
</dbReference>
<evidence type="ECO:0000313" key="13">
    <source>
        <dbReference type="EMBL" id="KAJ5397486.1"/>
    </source>
</evidence>
<dbReference type="GO" id="GO:0004347">
    <property type="term" value="F:glucose-6-phosphate isomerase activity"/>
    <property type="evidence" value="ECO:0007669"/>
    <property type="project" value="UniProtKB-EC"/>
</dbReference>
<dbReference type="GO" id="GO:0006094">
    <property type="term" value="P:gluconeogenesis"/>
    <property type="evidence" value="ECO:0007669"/>
    <property type="project" value="UniProtKB-KW"/>
</dbReference>
<dbReference type="CDD" id="cd05016">
    <property type="entry name" value="SIS_PGI_2"/>
    <property type="match status" value="1"/>
</dbReference>
<sequence>MPGFSQATELSSWKALQEHHTTLGRNIVLKEYFEKDPQRFQKFSRTFNNTVDNSDILFDFSKNFLTEETLGLLVKLAKEAGVEELRDSMFRGDHINFTEDRAVYHAALRNTSNEPMEVDGKSVVEDVNAVLDHMKEFSEQVRSGEWKGYSGKKIDTIINIGIGGSDLGPVMVTEALKPYGQPGMKLHFVSNIDGTHIAEAIKDSNPETTLFLIASKTFTTAETTTNANTAKQWFLETAKDEAHIAKHFVALSTNEAEVTKFGIDAKNMFGFESWVGGRYSVWSAIGLSVALYIGFDNFHQFLAGAHAMDKHFRETPLEQNIPAIGGLLSVWYSDFFGAQTHLVAPFDQYLHRFPAYLQQLSMESNGKAITRSGEYVKYTTGPILFGEPATNAQHSFFQLLHQGTKLIPADFIMAAESHNPVEGGKHQRMLASNFLAQSEALMVGKTPEEVKAEGAPADLVSHKTFLGNRPTTSILAQKITPSTLGALITYYEHVTFTEGAIWNINSFDQWGVELGKVLAKKIQKELETDGEGGGHDASTSGLLLAFKAKANLAAVALLSIAGALLPSSAAAGDSRGDGGYSHGQEIPISCLNRTLLGKLQYVPFVTCNETSRPLSIHYGVPETITCTVPALSDTLYHLLEFYVHSDVPMTCRVPTAPLTQSSAFSKDSDSSDPETNEVESNSLSALNDNGPPFTPITIALQGTLQKSHLHIWTDMNMLMHNMASDPAAQDDTSNAQTRQPGYTVAGTAYSTPEFEAALAKIQLDEDDKAVALAQAAREPWTPGHGTKVVRGEPLTFSFHVAWVEGGAGIGWPDRPEEYSFLGPGGRIVVEGGGGSGFFASVFFFLMAASVGALGALYWERNRGGLRGRSAWKGDGILGARPSSSRSRSGVTFGNGGRINGYGGYTASAGNGNGGAAGGGYGGFPGGKKD</sequence>
<dbReference type="GO" id="GO:0005829">
    <property type="term" value="C:cytosol"/>
    <property type="evidence" value="ECO:0007669"/>
    <property type="project" value="TreeGrafter"/>
</dbReference>
<keyword evidence="5 10" id="KW-0312">Gluconeogenesis</keyword>
<gene>
    <name evidence="13" type="ORF">N7509_005599</name>
</gene>
<dbReference type="CDD" id="cd05015">
    <property type="entry name" value="SIS_PGI_1"/>
    <property type="match status" value="1"/>
</dbReference>
<proteinExistence type="inferred from homology"/>
<dbReference type="PANTHER" id="PTHR11469:SF1">
    <property type="entry name" value="GLUCOSE-6-PHOSPHATE ISOMERASE"/>
    <property type="match status" value="1"/>
</dbReference>
<evidence type="ECO:0000256" key="5">
    <source>
        <dbReference type="ARBA" id="ARBA00022432"/>
    </source>
</evidence>
<dbReference type="GO" id="GO:0048029">
    <property type="term" value="F:monosaccharide binding"/>
    <property type="evidence" value="ECO:0007669"/>
    <property type="project" value="TreeGrafter"/>
</dbReference>
<comment type="caution">
    <text evidence="13">The sequence shown here is derived from an EMBL/GenBank/DDBJ whole genome shotgun (WGS) entry which is preliminary data.</text>
</comment>
<dbReference type="InterPro" id="IPR018189">
    <property type="entry name" value="Phosphoglucose_isomerase_CS"/>
</dbReference>
<comment type="pathway">
    <text evidence="1 10">Carbohydrate degradation; glycolysis; D-glyceraldehyde 3-phosphate and glycerone phosphate from D-glucose: step 2/4.</text>
</comment>
<keyword evidence="12" id="KW-0812">Transmembrane</keyword>
<evidence type="ECO:0000256" key="1">
    <source>
        <dbReference type="ARBA" id="ARBA00004926"/>
    </source>
</evidence>
<reference evidence="13" key="1">
    <citation type="submission" date="2022-12" db="EMBL/GenBank/DDBJ databases">
        <authorList>
            <person name="Petersen C."/>
        </authorList>
    </citation>
    <scope>NUCLEOTIDE SEQUENCE</scope>
    <source>
        <strain evidence="13">IBT 29677</strain>
    </source>
</reference>
<dbReference type="InterPro" id="IPR001672">
    <property type="entry name" value="G6P_Isomerase"/>
</dbReference>
<dbReference type="Gene3D" id="3.40.50.10490">
    <property type="entry name" value="Glucose-6-phosphate isomerase like protein, domain 1"/>
    <property type="match status" value="2"/>
</dbReference>
<comment type="similarity">
    <text evidence="2 10">Belongs to the GPI family.</text>
</comment>
<evidence type="ECO:0000256" key="10">
    <source>
        <dbReference type="RuleBase" id="RU000612"/>
    </source>
</evidence>
<dbReference type="GO" id="GO:0051156">
    <property type="term" value="P:glucose 6-phosphate metabolic process"/>
    <property type="evidence" value="ECO:0007669"/>
    <property type="project" value="TreeGrafter"/>
</dbReference>
<dbReference type="Pfam" id="PF00342">
    <property type="entry name" value="PGI"/>
    <property type="match status" value="1"/>
</dbReference>
<keyword evidence="7 10" id="KW-0413">Isomerase</keyword>
<dbReference type="EC" id="5.3.1.9" evidence="3 10"/>
<feature type="region of interest" description="Disordered" evidence="11">
    <location>
        <begin position="660"/>
        <end position="689"/>
    </location>
</feature>
<evidence type="ECO:0000313" key="14">
    <source>
        <dbReference type="Proteomes" id="UP001147747"/>
    </source>
</evidence>
<evidence type="ECO:0000256" key="12">
    <source>
        <dbReference type="SAM" id="Phobius"/>
    </source>
</evidence>
<dbReference type="HAMAP" id="MF_00473">
    <property type="entry name" value="G6P_isomerase"/>
    <property type="match status" value="1"/>
</dbReference>
<dbReference type="GeneID" id="81369216"/>
<dbReference type="GO" id="GO:0097367">
    <property type="term" value="F:carbohydrate derivative binding"/>
    <property type="evidence" value="ECO:0007669"/>
    <property type="project" value="InterPro"/>
</dbReference>
<dbReference type="FunFam" id="1.10.1390.10:FF:000001">
    <property type="entry name" value="Glucose-6-phosphate isomerase"/>
    <property type="match status" value="1"/>
</dbReference>
<evidence type="ECO:0000256" key="7">
    <source>
        <dbReference type="ARBA" id="ARBA00023235"/>
    </source>
</evidence>
<dbReference type="OrthoDB" id="5831190at2759"/>
<feature type="transmembrane region" description="Helical" evidence="12">
    <location>
        <begin position="837"/>
        <end position="858"/>
    </location>
</feature>
<dbReference type="InterPro" id="IPR046348">
    <property type="entry name" value="SIS_dom_sf"/>
</dbReference>
<accession>A0A9X0BA62</accession>
<dbReference type="RefSeq" id="XP_056489538.1">
    <property type="nucleotide sequence ID" value="XM_056630236.1"/>
</dbReference>
<dbReference type="GO" id="GO:0006096">
    <property type="term" value="P:glycolytic process"/>
    <property type="evidence" value="ECO:0007669"/>
    <property type="project" value="UniProtKB-KW"/>
</dbReference>
<dbReference type="InterPro" id="IPR035482">
    <property type="entry name" value="SIS_PGI_2"/>
</dbReference>
<dbReference type="InterPro" id="IPR035476">
    <property type="entry name" value="SIS_PGI_1"/>
</dbReference>
<dbReference type="PROSITE" id="PS00174">
    <property type="entry name" value="P_GLUCOSE_ISOMERASE_2"/>
    <property type="match status" value="1"/>
</dbReference>
<evidence type="ECO:0000256" key="4">
    <source>
        <dbReference type="ARBA" id="ARBA00018388"/>
    </source>
</evidence>
<evidence type="ECO:0000256" key="8">
    <source>
        <dbReference type="ARBA" id="ARBA00024178"/>
    </source>
</evidence>
<dbReference type="EMBL" id="JAPZBU010000006">
    <property type="protein sequence ID" value="KAJ5397486.1"/>
    <property type="molecule type" value="Genomic_DNA"/>
</dbReference>
<dbReference type="Proteomes" id="UP001147747">
    <property type="component" value="Unassembled WGS sequence"/>
</dbReference>
<keyword evidence="14" id="KW-1185">Reference proteome</keyword>
<reference evidence="13" key="2">
    <citation type="journal article" date="2023" name="IMA Fungus">
        <title>Comparative genomic study of the Penicillium genus elucidates a diverse pangenome and 15 lateral gene transfer events.</title>
        <authorList>
            <person name="Petersen C."/>
            <person name="Sorensen T."/>
            <person name="Nielsen M.R."/>
            <person name="Sondergaard T.E."/>
            <person name="Sorensen J.L."/>
            <person name="Fitzpatrick D.A."/>
            <person name="Frisvad J.C."/>
            <person name="Nielsen K.L."/>
        </authorList>
    </citation>
    <scope>NUCLEOTIDE SEQUENCE</scope>
    <source>
        <strain evidence="13">IBT 29677</strain>
    </source>
</reference>
<evidence type="ECO:0000256" key="2">
    <source>
        <dbReference type="ARBA" id="ARBA00006604"/>
    </source>
</evidence>
<dbReference type="PANTHER" id="PTHR11469">
    <property type="entry name" value="GLUCOSE-6-PHOSPHATE ISOMERASE"/>
    <property type="match status" value="1"/>
</dbReference>
<dbReference type="SUPFAM" id="SSF53697">
    <property type="entry name" value="SIS domain"/>
    <property type="match status" value="1"/>
</dbReference>
<keyword evidence="12" id="KW-0472">Membrane</keyword>
<dbReference type="InterPro" id="IPR023096">
    <property type="entry name" value="G6P_Isomerase_C"/>
</dbReference>
<evidence type="ECO:0000256" key="11">
    <source>
        <dbReference type="SAM" id="MobiDB-lite"/>
    </source>
</evidence>
<dbReference type="AlphaFoldDB" id="A0A9X0BA62"/>
<organism evidence="13 14">
    <name type="scientific">Penicillium cosmopolitanum</name>
    <dbReference type="NCBI Taxonomy" id="1131564"/>
    <lineage>
        <taxon>Eukaryota</taxon>
        <taxon>Fungi</taxon>
        <taxon>Dikarya</taxon>
        <taxon>Ascomycota</taxon>
        <taxon>Pezizomycotina</taxon>
        <taxon>Eurotiomycetes</taxon>
        <taxon>Eurotiomycetidae</taxon>
        <taxon>Eurotiales</taxon>
        <taxon>Aspergillaceae</taxon>
        <taxon>Penicillium</taxon>
    </lineage>
</organism>